<dbReference type="AlphaFoldDB" id="A0A1I0TUE9"/>
<evidence type="ECO:0000313" key="2">
    <source>
        <dbReference type="Proteomes" id="UP000198836"/>
    </source>
</evidence>
<dbReference type="RefSeq" id="WP_008245473.1">
    <property type="nucleotide sequence ID" value="NZ_FOJM01000014.1"/>
</dbReference>
<dbReference type="Pfam" id="PF13531">
    <property type="entry name" value="SBP_bac_11"/>
    <property type="match status" value="1"/>
</dbReference>
<dbReference type="STRING" id="332999.SAMN04488511_114158"/>
<keyword evidence="2" id="KW-1185">Reference proteome</keyword>
<dbReference type="EMBL" id="FOJM01000014">
    <property type="protein sequence ID" value="SFA55401.1"/>
    <property type="molecule type" value="Genomic_DNA"/>
</dbReference>
<sequence length="249" mass="27500">MKNIFLTILSVVAVVTIGNAQIPNDTLYVYGPGGPLGPINECAKVFGKQHDIVIKVTAGPDNEWMPDAMKHADLFFGGAEYMLSKFMSDHPNMIVANSRTELYKRAAAILVRPGNPKNIKNLGDLCKPGVKILDVNGAGQMGLWEDLAGRQDLIANIQQRIAGTFANSALGIAAWKNDPQYDAWITFGSWHNRLPDLTSMVRIPVTQTVYRGTPVVRGSTGTHKSETEDFIKFMQSDKGHLIFKKWGWE</sequence>
<dbReference type="CDD" id="cd13519">
    <property type="entry name" value="PBP2_PEB3_AcfC"/>
    <property type="match status" value="1"/>
</dbReference>
<protein>
    <submittedName>
        <fullName evidence="1">Accessory colonization factor AcfC</fullName>
    </submittedName>
</protein>
<reference evidence="2" key="1">
    <citation type="submission" date="2016-10" db="EMBL/GenBank/DDBJ databases">
        <authorList>
            <person name="Varghese N."/>
            <person name="Submissions S."/>
        </authorList>
    </citation>
    <scope>NUCLEOTIDE SEQUENCE [LARGE SCALE GENOMIC DNA]</scope>
    <source>
        <strain evidence="2">DSM 18130</strain>
    </source>
</reference>
<organism evidence="1 2">
    <name type="scientific">Pedobacter suwonensis</name>
    <dbReference type="NCBI Taxonomy" id="332999"/>
    <lineage>
        <taxon>Bacteria</taxon>
        <taxon>Pseudomonadati</taxon>
        <taxon>Bacteroidota</taxon>
        <taxon>Sphingobacteriia</taxon>
        <taxon>Sphingobacteriales</taxon>
        <taxon>Sphingobacteriaceae</taxon>
        <taxon>Pedobacter</taxon>
    </lineage>
</organism>
<dbReference type="OrthoDB" id="9804758at2"/>
<dbReference type="Proteomes" id="UP000198836">
    <property type="component" value="Unassembled WGS sequence"/>
</dbReference>
<name>A0A1I0TUE9_9SPHI</name>
<gene>
    <name evidence="1" type="ORF">SAMN04488511_114158</name>
</gene>
<dbReference type="SUPFAM" id="SSF53850">
    <property type="entry name" value="Periplasmic binding protein-like II"/>
    <property type="match status" value="1"/>
</dbReference>
<accession>A0A1I0TUE9</accession>
<proteinExistence type="predicted"/>
<dbReference type="Gene3D" id="3.40.190.10">
    <property type="entry name" value="Periplasmic binding protein-like II"/>
    <property type="match status" value="2"/>
</dbReference>
<evidence type="ECO:0000313" key="1">
    <source>
        <dbReference type="EMBL" id="SFA55401.1"/>
    </source>
</evidence>